<gene>
    <name evidence="1" type="ORF">MRM81_06155</name>
</gene>
<protein>
    <submittedName>
        <fullName evidence="1">Uncharacterized protein</fullName>
    </submittedName>
</protein>
<name>A0AAU6TYV2_UNCXX</name>
<reference evidence="1" key="1">
    <citation type="submission" date="2022-03" db="EMBL/GenBank/DDBJ databases">
        <title>Sea Food Isolates.</title>
        <authorList>
            <person name="Li c."/>
        </authorList>
    </citation>
    <scope>NUCLEOTIDE SEQUENCE</scope>
    <source>
        <strain evidence="1">19GA11TI05</strain>
    </source>
</reference>
<dbReference type="EMBL" id="CP095362">
    <property type="protein sequence ID" value="XAG66607.1"/>
    <property type="molecule type" value="Genomic_DNA"/>
</dbReference>
<evidence type="ECO:0000313" key="1">
    <source>
        <dbReference type="EMBL" id="XAG66607.1"/>
    </source>
</evidence>
<dbReference type="AlphaFoldDB" id="A0AAU6TYV2"/>
<accession>A0AAU6TYV2</accession>
<proteinExistence type="predicted"/>
<sequence length="50" mass="5575">MSEATYKTALWGKVKADVCSDESCNKHRPFVEILCDGDMESALKMKSHLA</sequence>
<organism evidence="1">
    <name type="scientific">bacterium 19GA11TI05</name>
    <dbReference type="NCBI Taxonomy" id="2920688"/>
    <lineage>
        <taxon>Bacteria</taxon>
    </lineage>
</organism>